<evidence type="ECO:0000256" key="1">
    <source>
        <dbReference type="ARBA" id="ARBA00022801"/>
    </source>
</evidence>
<dbReference type="PANTHER" id="PTHR37294:SF1">
    <property type="entry name" value="3'-5' EXORIBONUCLEASE YHAM"/>
    <property type="match status" value="1"/>
</dbReference>
<dbReference type="OrthoDB" id="9778453at2"/>
<dbReference type="CDD" id="cd00077">
    <property type="entry name" value="HDc"/>
    <property type="match status" value="1"/>
</dbReference>
<dbReference type="EMBL" id="SJPG01000001">
    <property type="protein sequence ID" value="TWT61292.1"/>
    <property type="molecule type" value="Genomic_DNA"/>
</dbReference>
<evidence type="ECO:0000313" key="3">
    <source>
        <dbReference type="EMBL" id="TWT61292.1"/>
    </source>
</evidence>
<proteinExistence type="predicted"/>
<gene>
    <name evidence="3" type="primary">yhaM_1</name>
    <name evidence="3" type="ORF">Pan54_20280</name>
</gene>
<dbReference type="Gene3D" id="2.40.50.140">
    <property type="entry name" value="Nucleic acid-binding proteins"/>
    <property type="match status" value="1"/>
</dbReference>
<dbReference type="InterPro" id="IPR003607">
    <property type="entry name" value="HD/PDEase_dom"/>
</dbReference>
<dbReference type="SMART" id="SM00471">
    <property type="entry name" value="HDc"/>
    <property type="match status" value="1"/>
</dbReference>
<keyword evidence="1 3" id="KW-0378">Hydrolase</keyword>
<dbReference type="InterPro" id="IPR050798">
    <property type="entry name" value="YhaM_exoribonuc/phosphodiest"/>
</dbReference>
<accession>A0A5C5XHE4</accession>
<dbReference type="PANTHER" id="PTHR37294">
    <property type="entry name" value="3'-5' EXORIBONUCLEASE YHAM"/>
    <property type="match status" value="1"/>
</dbReference>
<protein>
    <submittedName>
        <fullName evidence="3">3'-5' exoribonuclease YhaM</fullName>
        <ecNumber evidence="3">3.1.-.-</ecNumber>
    </submittedName>
</protein>
<name>A0A5C5XHE4_9PLAN</name>
<sequence>MARRYINEIADGESIEETYVLADRQLRANRNGDMYLLADLRDKTGSLHGLLWNINEDLVSHIQVGDYVTVKGKAQLYNGNLQMILSRIEVISEESVDITEFQAGTNQDVDQLFQKLTEVLGTLEDPSLRHLMQCYLTDESISAQLKQAPAGIKAHHAYLGGLLEHIVNLLAAADGIVGLYPSVNRDLLLAGVFLHDLGKIRELGYDGTFVYTDEGQLIGHLIIGIEILNEKLAEAAETGVAVSEENVLRLKHMIASHHGAYEYGSPKLPMTPEAIVLHHLDNIDAKVNEFTALIESDPNRNSSWTPFNPRIDRKIFKGNSESDS</sequence>
<dbReference type="SUPFAM" id="SSF109604">
    <property type="entry name" value="HD-domain/PDEase-like"/>
    <property type="match status" value="1"/>
</dbReference>
<dbReference type="EC" id="3.1.-.-" evidence="3"/>
<organism evidence="3 4">
    <name type="scientific">Rubinisphaera italica</name>
    <dbReference type="NCBI Taxonomy" id="2527969"/>
    <lineage>
        <taxon>Bacteria</taxon>
        <taxon>Pseudomonadati</taxon>
        <taxon>Planctomycetota</taxon>
        <taxon>Planctomycetia</taxon>
        <taxon>Planctomycetales</taxon>
        <taxon>Planctomycetaceae</taxon>
        <taxon>Rubinisphaera</taxon>
    </lineage>
</organism>
<comment type="caution">
    <text evidence="3">The sequence shown here is derived from an EMBL/GenBank/DDBJ whole genome shotgun (WGS) entry which is preliminary data.</text>
</comment>
<reference evidence="3 4" key="1">
    <citation type="submission" date="2019-02" db="EMBL/GenBank/DDBJ databases">
        <title>Deep-cultivation of Planctomycetes and their phenomic and genomic characterization uncovers novel biology.</title>
        <authorList>
            <person name="Wiegand S."/>
            <person name="Jogler M."/>
            <person name="Boedeker C."/>
            <person name="Pinto D."/>
            <person name="Vollmers J."/>
            <person name="Rivas-Marin E."/>
            <person name="Kohn T."/>
            <person name="Peeters S.H."/>
            <person name="Heuer A."/>
            <person name="Rast P."/>
            <person name="Oberbeckmann S."/>
            <person name="Bunk B."/>
            <person name="Jeske O."/>
            <person name="Meyerdierks A."/>
            <person name="Storesund J.E."/>
            <person name="Kallscheuer N."/>
            <person name="Luecker S."/>
            <person name="Lage O.M."/>
            <person name="Pohl T."/>
            <person name="Merkel B.J."/>
            <person name="Hornburger P."/>
            <person name="Mueller R.-W."/>
            <person name="Bruemmer F."/>
            <person name="Labrenz M."/>
            <person name="Spormann A.M."/>
            <person name="Op Den Camp H."/>
            <person name="Overmann J."/>
            <person name="Amann R."/>
            <person name="Jetten M.S.M."/>
            <person name="Mascher T."/>
            <person name="Medema M.H."/>
            <person name="Devos D.P."/>
            <person name="Kaster A.-K."/>
            <person name="Ovreas L."/>
            <person name="Rohde M."/>
            <person name="Galperin M.Y."/>
            <person name="Jogler C."/>
        </authorList>
    </citation>
    <scope>NUCLEOTIDE SEQUENCE [LARGE SCALE GENOMIC DNA]</scope>
    <source>
        <strain evidence="3 4">Pan54</strain>
    </source>
</reference>
<dbReference type="AlphaFoldDB" id="A0A5C5XHE4"/>
<evidence type="ECO:0000259" key="2">
    <source>
        <dbReference type="SMART" id="SM00471"/>
    </source>
</evidence>
<evidence type="ECO:0000313" key="4">
    <source>
        <dbReference type="Proteomes" id="UP000316095"/>
    </source>
</evidence>
<dbReference type="RefSeq" id="WP_146503307.1">
    <property type="nucleotide sequence ID" value="NZ_SJPG01000001.1"/>
</dbReference>
<dbReference type="Gene3D" id="1.10.3210.10">
    <property type="entry name" value="Hypothetical protein af1432"/>
    <property type="match status" value="1"/>
</dbReference>
<dbReference type="Pfam" id="PF01336">
    <property type="entry name" value="tRNA_anti-codon"/>
    <property type="match status" value="1"/>
</dbReference>
<dbReference type="GO" id="GO:0003676">
    <property type="term" value="F:nucleic acid binding"/>
    <property type="evidence" value="ECO:0007669"/>
    <property type="project" value="InterPro"/>
</dbReference>
<dbReference type="InterPro" id="IPR004365">
    <property type="entry name" value="NA-bd_OB_tRNA"/>
</dbReference>
<dbReference type="Pfam" id="PF01966">
    <property type="entry name" value="HD"/>
    <property type="match status" value="1"/>
</dbReference>
<feature type="domain" description="HD/PDEase" evidence="2">
    <location>
        <begin position="158"/>
        <end position="295"/>
    </location>
</feature>
<dbReference type="CDD" id="cd04492">
    <property type="entry name" value="YhaM_OBF_like"/>
    <property type="match status" value="1"/>
</dbReference>
<dbReference type="Proteomes" id="UP000316095">
    <property type="component" value="Unassembled WGS sequence"/>
</dbReference>
<dbReference type="GO" id="GO:0031125">
    <property type="term" value="P:rRNA 3'-end processing"/>
    <property type="evidence" value="ECO:0007669"/>
    <property type="project" value="TreeGrafter"/>
</dbReference>
<dbReference type="InterPro" id="IPR012340">
    <property type="entry name" value="NA-bd_OB-fold"/>
</dbReference>
<dbReference type="InterPro" id="IPR006674">
    <property type="entry name" value="HD_domain"/>
</dbReference>
<keyword evidence="4" id="KW-1185">Reference proteome</keyword>
<dbReference type="GO" id="GO:0016787">
    <property type="term" value="F:hydrolase activity"/>
    <property type="evidence" value="ECO:0007669"/>
    <property type="project" value="UniProtKB-KW"/>
</dbReference>